<evidence type="ECO:0000313" key="3">
    <source>
        <dbReference type="EMBL" id="MFC3712113.1"/>
    </source>
</evidence>
<evidence type="ECO:0000313" key="4">
    <source>
        <dbReference type="Proteomes" id="UP001595615"/>
    </source>
</evidence>
<reference evidence="4" key="1">
    <citation type="journal article" date="2019" name="Int. J. Syst. Evol. Microbiol.">
        <title>The Global Catalogue of Microorganisms (GCM) 10K type strain sequencing project: providing services to taxonomists for standard genome sequencing and annotation.</title>
        <authorList>
            <consortium name="The Broad Institute Genomics Platform"/>
            <consortium name="The Broad Institute Genome Sequencing Center for Infectious Disease"/>
            <person name="Wu L."/>
            <person name="Ma J."/>
        </authorList>
    </citation>
    <scope>NUCLEOTIDE SEQUENCE [LARGE SCALE GENOMIC DNA]</scope>
    <source>
        <strain evidence="4">KCTC 42644</strain>
    </source>
</reference>
<comment type="similarity">
    <text evidence="1">Belongs to the AHA1 family.</text>
</comment>
<dbReference type="SUPFAM" id="SSF55961">
    <property type="entry name" value="Bet v1-like"/>
    <property type="match status" value="1"/>
</dbReference>
<dbReference type="Proteomes" id="UP001595615">
    <property type="component" value="Unassembled WGS sequence"/>
</dbReference>
<dbReference type="Pfam" id="PF08327">
    <property type="entry name" value="AHSA1"/>
    <property type="match status" value="1"/>
</dbReference>
<dbReference type="EMBL" id="JBHRXV010000004">
    <property type="protein sequence ID" value="MFC3712113.1"/>
    <property type="molecule type" value="Genomic_DNA"/>
</dbReference>
<dbReference type="InterPro" id="IPR013538">
    <property type="entry name" value="ASHA1/2-like_C"/>
</dbReference>
<dbReference type="InterPro" id="IPR023393">
    <property type="entry name" value="START-like_dom_sf"/>
</dbReference>
<dbReference type="CDD" id="cd08895">
    <property type="entry name" value="SRPBCC_CalC_Aha1-like_2"/>
    <property type="match status" value="1"/>
</dbReference>
<comment type="caution">
    <text evidence="3">The sequence shown here is derived from an EMBL/GenBank/DDBJ whole genome shotgun (WGS) entry which is preliminary data.</text>
</comment>
<keyword evidence="4" id="KW-1185">Reference proteome</keyword>
<accession>A0ABV7X8T4</accession>
<gene>
    <name evidence="3" type="ORF">ACFOMD_06010</name>
</gene>
<protein>
    <submittedName>
        <fullName evidence="3">SRPBCC family protein</fullName>
    </submittedName>
</protein>
<evidence type="ECO:0000256" key="1">
    <source>
        <dbReference type="ARBA" id="ARBA00006817"/>
    </source>
</evidence>
<feature type="domain" description="Activator of Hsp90 ATPase homologue 1/2-like C-terminal" evidence="2">
    <location>
        <begin position="11"/>
        <end position="151"/>
    </location>
</feature>
<dbReference type="Gene3D" id="3.30.530.20">
    <property type="match status" value="1"/>
</dbReference>
<dbReference type="RefSeq" id="WP_380858368.1">
    <property type="nucleotide sequence ID" value="NZ_JBHRXV010000004.1"/>
</dbReference>
<organism evidence="3 4">
    <name type="scientific">Sphingoaurantiacus capsulatus</name>
    <dbReference type="NCBI Taxonomy" id="1771310"/>
    <lineage>
        <taxon>Bacteria</taxon>
        <taxon>Pseudomonadati</taxon>
        <taxon>Pseudomonadota</taxon>
        <taxon>Alphaproteobacteria</taxon>
        <taxon>Sphingomonadales</taxon>
        <taxon>Sphingosinicellaceae</taxon>
        <taxon>Sphingoaurantiacus</taxon>
    </lineage>
</organism>
<evidence type="ECO:0000259" key="2">
    <source>
        <dbReference type="Pfam" id="PF08327"/>
    </source>
</evidence>
<proteinExistence type="inferred from homology"/>
<name>A0ABV7X8T4_9SPHN</name>
<sequence>MSTTRLTRHVAAPPHRVYAALITPDDLVCWMVPDGMTMTVHHLDARVGGSFRISLTYDAPTDSGKSDAQTDSYHGQFVELIPAERMVQTMEFESDDPSMHGTMTATYTLTPTPDGGTHLVAVHADVPPGIRPEDNEAGWSESLGKLAALVEATTPRKRPR</sequence>